<accession>A0ACC2VK38</accession>
<gene>
    <name evidence="1" type="ORF">QFC21_004030</name>
</gene>
<comment type="caution">
    <text evidence="1">The sequence shown here is derived from an EMBL/GenBank/DDBJ whole genome shotgun (WGS) entry which is preliminary data.</text>
</comment>
<sequence length="147" mass="16305">MFPDHSLLVPLDYTHVLYDPSTHPVGPVLALLTLSPFFLFSAYTAVIVINRPLSVVNLLVGQLGNEVWNGVLKKSLKGERPWVVGDGWGMPSSHSQRQHTTGAQLPIRSTTTQKVTRWVLVTGLGVWSGLTAYSRVYLHYHTFPQVA</sequence>
<organism evidence="1 2">
    <name type="scientific">Naganishia friedmannii</name>
    <dbReference type="NCBI Taxonomy" id="89922"/>
    <lineage>
        <taxon>Eukaryota</taxon>
        <taxon>Fungi</taxon>
        <taxon>Dikarya</taxon>
        <taxon>Basidiomycota</taxon>
        <taxon>Agaricomycotina</taxon>
        <taxon>Tremellomycetes</taxon>
        <taxon>Filobasidiales</taxon>
        <taxon>Filobasidiaceae</taxon>
        <taxon>Naganishia</taxon>
    </lineage>
</organism>
<proteinExistence type="predicted"/>
<evidence type="ECO:0000313" key="1">
    <source>
        <dbReference type="EMBL" id="KAJ9099151.1"/>
    </source>
</evidence>
<name>A0ACC2VK38_9TREE</name>
<dbReference type="Proteomes" id="UP001227268">
    <property type="component" value="Unassembled WGS sequence"/>
</dbReference>
<dbReference type="EMBL" id="JASBWT010000013">
    <property type="protein sequence ID" value="KAJ9099151.1"/>
    <property type="molecule type" value="Genomic_DNA"/>
</dbReference>
<keyword evidence="2" id="KW-1185">Reference proteome</keyword>
<evidence type="ECO:0000313" key="2">
    <source>
        <dbReference type="Proteomes" id="UP001227268"/>
    </source>
</evidence>
<reference evidence="1" key="1">
    <citation type="submission" date="2023-04" db="EMBL/GenBank/DDBJ databases">
        <title>Draft Genome sequencing of Naganishia species isolated from polar environments using Oxford Nanopore Technology.</title>
        <authorList>
            <person name="Leo P."/>
            <person name="Venkateswaran K."/>
        </authorList>
    </citation>
    <scope>NUCLEOTIDE SEQUENCE</scope>
    <source>
        <strain evidence="1">MNA-CCFEE 5423</strain>
    </source>
</reference>
<protein>
    <submittedName>
        <fullName evidence="1">Uncharacterized protein</fullName>
    </submittedName>
</protein>